<keyword evidence="5 6" id="KW-0378">Hydrolase</keyword>
<evidence type="ECO:0000256" key="4">
    <source>
        <dbReference type="ARBA" id="ARBA00022759"/>
    </source>
</evidence>
<reference evidence="7" key="1">
    <citation type="submission" date="2021-10" db="EMBL/GenBank/DDBJ databases">
        <title>Streptomonospora sp. nov., isolated from mangrove soil.</title>
        <authorList>
            <person name="Chen X."/>
            <person name="Ge X."/>
            <person name="Liu W."/>
        </authorList>
    </citation>
    <scope>NUCLEOTIDE SEQUENCE</scope>
    <source>
        <strain evidence="7">S1-112</strain>
    </source>
</reference>
<evidence type="ECO:0000256" key="5">
    <source>
        <dbReference type="ARBA" id="ARBA00022801"/>
    </source>
</evidence>
<comment type="subcellular location">
    <subcellularLocation>
        <location evidence="1 6">Cytoplasm</location>
    </subcellularLocation>
</comment>
<feature type="binding site" evidence="6">
    <location>
        <position position="135"/>
    </location>
    <ligand>
        <name>Mg(2+)</name>
        <dbReference type="ChEBI" id="CHEBI:18420"/>
    </ligand>
</feature>
<dbReference type="Pfam" id="PF04493">
    <property type="entry name" value="Endonuclease_5"/>
    <property type="match status" value="1"/>
</dbReference>
<dbReference type="InterPro" id="IPR007581">
    <property type="entry name" value="Endonuclease-V"/>
</dbReference>
<keyword evidence="2 6" id="KW-0963">Cytoplasm</keyword>
<keyword evidence="6" id="KW-0479">Metal-binding</keyword>
<keyword evidence="8" id="KW-1185">Reference proteome</keyword>
<evidence type="ECO:0000256" key="1">
    <source>
        <dbReference type="ARBA" id="ARBA00004496"/>
    </source>
</evidence>
<comment type="catalytic activity">
    <reaction evidence="6">
        <text>Endonucleolytic cleavage at apurinic or apyrimidinic sites to products with a 5'-phosphate.</text>
        <dbReference type="EC" id="3.1.21.7"/>
    </reaction>
</comment>
<comment type="caution">
    <text evidence="7">The sequence shown here is derived from an EMBL/GenBank/DDBJ whole genome shotgun (WGS) entry which is preliminary data.</text>
</comment>
<dbReference type="GO" id="GO:0016891">
    <property type="term" value="F:RNA endonuclease activity producing 5'-phosphomonoesters, hydrolytic mechanism"/>
    <property type="evidence" value="ECO:0007669"/>
    <property type="project" value="TreeGrafter"/>
</dbReference>
<keyword evidence="6" id="KW-0460">Magnesium</keyword>
<dbReference type="PANTHER" id="PTHR28511">
    <property type="entry name" value="ENDONUCLEASE V"/>
    <property type="match status" value="1"/>
</dbReference>
<dbReference type="Proteomes" id="UP001140076">
    <property type="component" value="Unassembled WGS sequence"/>
</dbReference>
<dbReference type="GO" id="GO:0000287">
    <property type="term" value="F:magnesium ion binding"/>
    <property type="evidence" value="ECO:0007669"/>
    <property type="project" value="UniProtKB-UniRule"/>
</dbReference>
<evidence type="ECO:0000313" key="7">
    <source>
        <dbReference type="EMBL" id="MDA0564564.1"/>
    </source>
</evidence>
<proteinExistence type="inferred from homology"/>
<evidence type="ECO:0000256" key="6">
    <source>
        <dbReference type="HAMAP-Rule" id="MF_00801"/>
    </source>
</evidence>
<dbReference type="EC" id="3.1.21.7" evidence="6"/>
<dbReference type="PANTHER" id="PTHR28511:SF1">
    <property type="entry name" value="ENDONUCLEASE V"/>
    <property type="match status" value="1"/>
</dbReference>
<evidence type="ECO:0000313" key="8">
    <source>
        <dbReference type="Proteomes" id="UP001140076"/>
    </source>
</evidence>
<feature type="binding site" evidence="6">
    <location>
        <position position="67"/>
    </location>
    <ligand>
        <name>Mg(2+)</name>
        <dbReference type="ChEBI" id="CHEBI:18420"/>
    </ligand>
</feature>
<dbReference type="HAMAP" id="MF_00801">
    <property type="entry name" value="Endonuclease_5"/>
    <property type="match status" value="1"/>
</dbReference>
<keyword evidence="4 6" id="KW-0255">Endonuclease</keyword>
<dbReference type="GO" id="GO:0043737">
    <property type="term" value="F:deoxyribonuclease V activity"/>
    <property type="evidence" value="ECO:0007669"/>
    <property type="project" value="UniProtKB-UniRule"/>
</dbReference>
<keyword evidence="6" id="KW-0227">DNA damage</keyword>
<gene>
    <name evidence="6" type="primary">nfi</name>
    <name evidence="7" type="ORF">LG943_09515</name>
</gene>
<feature type="site" description="Interaction with target DNA" evidence="6">
    <location>
        <position position="105"/>
    </location>
</feature>
<comment type="function">
    <text evidence="6">DNA repair enzyme involved in the repair of deaminated bases. Selectively cleaves double-stranded DNA at the second phosphodiester bond 3' to a deoxyinosine leaving behind the intact lesion on the nicked DNA.</text>
</comment>
<dbReference type="GO" id="GO:0006281">
    <property type="term" value="P:DNA repair"/>
    <property type="evidence" value="ECO:0007669"/>
    <property type="project" value="UniProtKB-UniRule"/>
</dbReference>
<protein>
    <recommendedName>
        <fullName evidence="6">Endonuclease V</fullName>
        <ecNumber evidence="6">3.1.21.7</ecNumber>
    </recommendedName>
    <alternativeName>
        <fullName evidence="6">Deoxyinosine 3'endonuclease</fullName>
    </alternativeName>
    <alternativeName>
        <fullName evidence="6">Deoxyribonuclease V</fullName>
        <shortName evidence="6">DNase V</shortName>
    </alternativeName>
</protein>
<dbReference type="EMBL" id="JAJAQC010000012">
    <property type="protein sequence ID" value="MDA0564564.1"/>
    <property type="molecule type" value="Genomic_DNA"/>
</dbReference>
<keyword evidence="6" id="KW-0234">DNA repair</keyword>
<name>A0A9X3NMM2_9ACTN</name>
<evidence type="ECO:0000256" key="3">
    <source>
        <dbReference type="ARBA" id="ARBA00022722"/>
    </source>
</evidence>
<dbReference type="RefSeq" id="WP_270071841.1">
    <property type="nucleotide sequence ID" value="NZ_JAJAQC010000012.1"/>
</dbReference>
<sequence length="248" mass="26124">MRTPDSGGSAGVGDPADRLARDLADVALGSGPPATVEDAQALQERLAPLVRQEPLDLAGVSLVAGLDVAYSPGDDRLAAAAVVLAAPDWTVVETATAVSRPRFPYVPGLFAFREAPALLEAVAGLRAVPDVWVCDGFGLAHPRRFGLACHIGLALDRPVLGVGKTPFIGRAEPPAAPRGSWSDLEDGGEVVGRCLRTRDGVKPVYVSVGHRVDLDSATELVLRLAPRYRLPEPVREADRHCRARLAAV</sequence>
<evidence type="ECO:0000256" key="2">
    <source>
        <dbReference type="ARBA" id="ARBA00022490"/>
    </source>
</evidence>
<dbReference type="AlphaFoldDB" id="A0A9X3NMM2"/>
<keyword evidence="3 6" id="KW-0540">Nuclease</keyword>
<accession>A0A9X3NMM2</accession>
<comment type="similarity">
    <text evidence="6">Belongs to the endonuclease V family.</text>
</comment>
<dbReference type="GO" id="GO:0003727">
    <property type="term" value="F:single-stranded RNA binding"/>
    <property type="evidence" value="ECO:0007669"/>
    <property type="project" value="TreeGrafter"/>
</dbReference>
<dbReference type="GO" id="GO:0005737">
    <property type="term" value="C:cytoplasm"/>
    <property type="evidence" value="ECO:0007669"/>
    <property type="project" value="UniProtKB-SubCell"/>
</dbReference>
<dbReference type="Gene3D" id="3.30.2170.10">
    <property type="entry name" value="archaeoglobus fulgidus dsm 4304 superfamily"/>
    <property type="match status" value="1"/>
</dbReference>
<organism evidence="7 8">
    <name type="scientific">Streptomonospora mangrovi</name>
    <dbReference type="NCBI Taxonomy" id="2883123"/>
    <lineage>
        <taxon>Bacteria</taxon>
        <taxon>Bacillati</taxon>
        <taxon>Actinomycetota</taxon>
        <taxon>Actinomycetes</taxon>
        <taxon>Streptosporangiales</taxon>
        <taxon>Nocardiopsidaceae</taxon>
        <taxon>Streptomonospora</taxon>
    </lineage>
</organism>
<dbReference type="CDD" id="cd06559">
    <property type="entry name" value="Endonuclease_V"/>
    <property type="match status" value="1"/>
</dbReference>
<comment type="cofactor">
    <cofactor evidence="6">
        <name>Mg(2+)</name>
        <dbReference type="ChEBI" id="CHEBI:18420"/>
    </cofactor>
</comment>